<dbReference type="GO" id="GO:0000160">
    <property type="term" value="P:phosphorelay signal transduction system"/>
    <property type="evidence" value="ECO:0007669"/>
    <property type="project" value="UniProtKB-KW"/>
</dbReference>
<keyword evidence="4 8" id="KW-0418">Kinase</keyword>
<evidence type="ECO:0000256" key="5">
    <source>
        <dbReference type="ARBA" id="ARBA00023012"/>
    </source>
</evidence>
<evidence type="ECO:0000313" key="9">
    <source>
        <dbReference type="Proteomes" id="UP000186997"/>
    </source>
</evidence>
<dbReference type="Proteomes" id="UP000186997">
    <property type="component" value="Unassembled WGS sequence"/>
</dbReference>
<dbReference type="PANTHER" id="PTHR24421:SF10">
    <property type="entry name" value="NITRATE_NITRITE SENSOR PROTEIN NARQ"/>
    <property type="match status" value="1"/>
</dbReference>
<dbReference type="GO" id="GO:0004673">
    <property type="term" value="F:protein histidine kinase activity"/>
    <property type="evidence" value="ECO:0007669"/>
    <property type="project" value="UniProtKB-EC"/>
</dbReference>
<evidence type="ECO:0000256" key="3">
    <source>
        <dbReference type="ARBA" id="ARBA00022679"/>
    </source>
</evidence>
<feature type="transmembrane region" description="Helical" evidence="6">
    <location>
        <begin position="196"/>
        <end position="215"/>
    </location>
</feature>
<dbReference type="InterPro" id="IPR036890">
    <property type="entry name" value="HATPase_C_sf"/>
</dbReference>
<dbReference type="STRING" id="287098.SAMN05421665_1773"/>
<dbReference type="Gene3D" id="3.30.565.10">
    <property type="entry name" value="Histidine kinase-like ATPase, C-terminal domain"/>
    <property type="match status" value="1"/>
</dbReference>
<feature type="domain" description="Histidine kinase" evidence="7">
    <location>
        <begin position="306"/>
        <end position="463"/>
    </location>
</feature>
<evidence type="ECO:0000259" key="7">
    <source>
        <dbReference type="PROSITE" id="PS50109"/>
    </source>
</evidence>
<evidence type="ECO:0000256" key="1">
    <source>
        <dbReference type="ARBA" id="ARBA00000085"/>
    </source>
</evidence>
<keyword evidence="6" id="KW-0812">Transmembrane</keyword>
<dbReference type="PROSITE" id="PS50109">
    <property type="entry name" value="HIS_KIN"/>
    <property type="match status" value="1"/>
</dbReference>
<dbReference type="CDD" id="cd16917">
    <property type="entry name" value="HATPase_UhpB-NarQ-NarX-like"/>
    <property type="match status" value="1"/>
</dbReference>
<dbReference type="PANTHER" id="PTHR24421">
    <property type="entry name" value="NITRATE/NITRITE SENSOR PROTEIN NARX-RELATED"/>
    <property type="match status" value="1"/>
</dbReference>
<dbReference type="AlphaFoldDB" id="A0A1R3WZN8"/>
<sequence length="466" mass="50949">MKNLRPPRRWHSLTLPGQFLLAGAAVMVVATIAVEFWVSKRIEDAVVNNSAFSAALLMENFISPLSQELADTDTLSQPARQALAEVFNGTPIGERVVSYKIWSTDGLVIHASDPSIIGQEFEPSEDFLRAASGYVSASFEDFDDIEDATEAALGVPLLEVYSPIRQLWSGEIIGVAEFYEDATILREDILSAHRTSWLVVGGAFLASGVLLFGIVQAGGRTIRQQQSELRRQLDKTQTVSTQNADLRRKVIKASTNATAQTERAIRRIGSDLHDGPAQYLSLASLRLDNALNGQQGPSGDSALVRESLDKALDELRIISRGLALPDLDNLDVQALINRAVNDHMRQTDLEIEVQAQGVSEITLNYAQKLCVFRFLQETLSNVRRHAKVDEATVSVRTDPQFFYVSVVDLGTGFETTAPRNVRDDGGQGLFGLINRAESIGGQLDITSTTARGTTLTLTLPIEEANL</sequence>
<keyword evidence="9" id="KW-1185">Reference proteome</keyword>
<feature type="transmembrane region" description="Helical" evidence="6">
    <location>
        <begin position="20"/>
        <end position="38"/>
    </location>
</feature>
<organism evidence="8 9">
    <name type="scientific">Yoonia rosea</name>
    <dbReference type="NCBI Taxonomy" id="287098"/>
    <lineage>
        <taxon>Bacteria</taxon>
        <taxon>Pseudomonadati</taxon>
        <taxon>Pseudomonadota</taxon>
        <taxon>Alphaproteobacteria</taxon>
        <taxon>Rhodobacterales</taxon>
        <taxon>Paracoccaceae</taxon>
        <taxon>Yoonia</taxon>
    </lineage>
</organism>
<evidence type="ECO:0000256" key="2">
    <source>
        <dbReference type="ARBA" id="ARBA00012438"/>
    </source>
</evidence>
<protein>
    <recommendedName>
        <fullName evidence="2">histidine kinase</fullName>
        <ecNumber evidence="2">2.7.13.3</ecNumber>
    </recommendedName>
</protein>
<comment type="catalytic activity">
    <reaction evidence="1">
        <text>ATP + protein L-histidine = ADP + protein N-phospho-L-histidine.</text>
        <dbReference type="EC" id="2.7.13.3"/>
    </reaction>
</comment>
<dbReference type="InterPro" id="IPR003594">
    <property type="entry name" value="HATPase_dom"/>
</dbReference>
<accession>A0A1R3WZN8</accession>
<dbReference type="Pfam" id="PF02518">
    <property type="entry name" value="HATPase_c"/>
    <property type="match status" value="1"/>
</dbReference>
<dbReference type="EC" id="2.7.13.3" evidence="2"/>
<keyword evidence="5" id="KW-0902">Two-component regulatory system</keyword>
<name>A0A1R3WZN8_9RHOB</name>
<evidence type="ECO:0000313" key="8">
    <source>
        <dbReference type="EMBL" id="SIT84017.1"/>
    </source>
</evidence>
<gene>
    <name evidence="8" type="ORF">SAMN05421665_1773</name>
</gene>
<dbReference type="InterPro" id="IPR005467">
    <property type="entry name" value="His_kinase_dom"/>
</dbReference>
<dbReference type="SUPFAM" id="SSF55874">
    <property type="entry name" value="ATPase domain of HSP90 chaperone/DNA topoisomerase II/histidine kinase"/>
    <property type="match status" value="1"/>
</dbReference>
<dbReference type="InterPro" id="IPR050482">
    <property type="entry name" value="Sensor_HK_TwoCompSys"/>
</dbReference>
<evidence type="ECO:0000256" key="4">
    <source>
        <dbReference type="ARBA" id="ARBA00022777"/>
    </source>
</evidence>
<reference evidence="9" key="1">
    <citation type="submission" date="2017-01" db="EMBL/GenBank/DDBJ databases">
        <authorList>
            <person name="Varghese N."/>
            <person name="Submissions S."/>
        </authorList>
    </citation>
    <scope>NUCLEOTIDE SEQUENCE [LARGE SCALE GENOMIC DNA]</scope>
    <source>
        <strain evidence="9">DSM 29591</strain>
    </source>
</reference>
<keyword evidence="3" id="KW-0808">Transferase</keyword>
<dbReference type="EMBL" id="FTPR01000001">
    <property type="protein sequence ID" value="SIT84017.1"/>
    <property type="molecule type" value="Genomic_DNA"/>
</dbReference>
<keyword evidence="6" id="KW-1133">Transmembrane helix</keyword>
<proteinExistence type="predicted"/>
<keyword evidence="6" id="KW-0472">Membrane</keyword>
<evidence type="ECO:0000256" key="6">
    <source>
        <dbReference type="SAM" id="Phobius"/>
    </source>
</evidence>
<dbReference type="OrthoDB" id="9778496at2"/>